<evidence type="ECO:0000256" key="3">
    <source>
        <dbReference type="ARBA" id="ARBA00022516"/>
    </source>
</evidence>
<sequence length="461" mass="51399">MDPPKGPKPSSNPTPPPPQNPRSPPPNTRDFLTHLEIYLAKRDGVDKLLKISRYAAKIILASSLLPSAHPLHPRLKNFESSVGLSRKAFRLGKFVQDLNALRNKNSCFDSKQELVLSLVAYGGEGVYYFVEQFVWLAKSGLIDNTHLQKLQKISAWAELVGYFGSVALKVGDLRRIDEEEGCLRSSVEVLRLRGEGGGEEEERKIGKLREKRVMKRLSVVQDLADGLMALGDVRDGKGRFSGPALMSSAGLLSAVIILALTHFFDGSVVLTLDFSLKRSVARLPLVGLISKCLGCVYVQRESKSSDFKGVSGIVNERIREAHQDKSAPMLMLFPEGTTTNGDFILPFKTGAFLAKAPVLPVILRYPYQRFSPAWDTISGVRHVILLFCQFVNYLDVTWLPVYYPSQQEKDYPKLYADNFRRLMASEGNLTISDIGLAEKRIYHAALNGNNRLPSVLHRKDE</sequence>
<evidence type="ECO:0000259" key="15">
    <source>
        <dbReference type="SMART" id="SM00563"/>
    </source>
</evidence>
<evidence type="ECO:0000256" key="8">
    <source>
        <dbReference type="ARBA" id="ARBA00023136"/>
    </source>
</evidence>
<keyword evidence="17" id="KW-1185">Reference proteome</keyword>
<keyword evidence="4" id="KW-0808">Transferase</keyword>
<evidence type="ECO:0000256" key="14">
    <source>
        <dbReference type="SAM" id="MobiDB-lite"/>
    </source>
</evidence>
<comment type="subcellular location">
    <subcellularLocation>
        <location evidence="13">Peroxisome membrane</location>
    </subcellularLocation>
</comment>
<feature type="compositionally biased region" description="Pro residues" evidence="14">
    <location>
        <begin position="1"/>
        <end position="27"/>
    </location>
</feature>
<dbReference type="Pfam" id="PF01553">
    <property type="entry name" value="Acyltransferase"/>
    <property type="match status" value="1"/>
</dbReference>
<organism evidence="16 17">
    <name type="scientific">Rhododendron griersonianum</name>
    <dbReference type="NCBI Taxonomy" id="479676"/>
    <lineage>
        <taxon>Eukaryota</taxon>
        <taxon>Viridiplantae</taxon>
        <taxon>Streptophyta</taxon>
        <taxon>Embryophyta</taxon>
        <taxon>Tracheophyta</taxon>
        <taxon>Spermatophyta</taxon>
        <taxon>Magnoliopsida</taxon>
        <taxon>eudicotyledons</taxon>
        <taxon>Gunneridae</taxon>
        <taxon>Pentapetalae</taxon>
        <taxon>asterids</taxon>
        <taxon>Ericales</taxon>
        <taxon>Ericaceae</taxon>
        <taxon>Ericoideae</taxon>
        <taxon>Rhodoreae</taxon>
        <taxon>Rhododendron</taxon>
    </lineage>
</organism>
<dbReference type="Proteomes" id="UP000823749">
    <property type="component" value="Chromosome 6"/>
</dbReference>
<feature type="domain" description="Phospholipid/glycerol acyltransferase" evidence="15">
    <location>
        <begin position="256"/>
        <end position="366"/>
    </location>
</feature>
<evidence type="ECO:0000256" key="7">
    <source>
        <dbReference type="ARBA" id="ARBA00023098"/>
    </source>
</evidence>
<comment type="similarity">
    <text evidence="2">Belongs to the 1-acyl-sn-glycerol-3-phosphate acyltransferase family.</text>
</comment>
<accession>A0AAV6JPR2</accession>
<evidence type="ECO:0000256" key="13">
    <source>
        <dbReference type="ARBA" id="ARBA00046271"/>
    </source>
</evidence>
<dbReference type="PANTHER" id="PTHR23063">
    <property type="entry name" value="PHOSPHOLIPID ACYLTRANSFERASE"/>
    <property type="match status" value="1"/>
</dbReference>
<evidence type="ECO:0000256" key="2">
    <source>
        <dbReference type="ARBA" id="ARBA00008655"/>
    </source>
</evidence>
<protein>
    <recommendedName>
        <fullName evidence="15">Phospholipid/glycerol acyltransferase domain-containing protein</fullName>
    </recommendedName>
</protein>
<keyword evidence="12" id="KW-0012">Acyltransferase</keyword>
<dbReference type="GO" id="GO:0016559">
    <property type="term" value="P:peroxisome fission"/>
    <property type="evidence" value="ECO:0007669"/>
    <property type="project" value="InterPro"/>
</dbReference>
<dbReference type="InterPro" id="IPR008733">
    <property type="entry name" value="PEX11"/>
</dbReference>
<evidence type="ECO:0000256" key="12">
    <source>
        <dbReference type="ARBA" id="ARBA00023315"/>
    </source>
</evidence>
<dbReference type="GO" id="GO:0071618">
    <property type="term" value="F:lysophosphatidylethanolamine acyltransferase activity"/>
    <property type="evidence" value="ECO:0007669"/>
    <property type="project" value="TreeGrafter"/>
</dbReference>
<keyword evidence="10" id="KW-0594">Phospholipid biosynthesis</keyword>
<dbReference type="PANTHER" id="PTHR23063:SF54">
    <property type="entry name" value="LYSOPHOSPHOLIPID ACYLTRANSFERASE LPEAT1"/>
    <property type="match status" value="1"/>
</dbReference>
<dbReference type="Pfam" id="PF05648">
    <property type="entry name" value="PEX11"/>
    <property type="match status" value="1"/>
</dbReference>
<keyword evidence="6" id="KW-1133">Transmembrane helix</keyword>
<keyword evidence="3" id="KW-0444">Lipid biosynthesis</keyword>
<keyword evidence="5" id="KW-0812">Transmembrane</keyword>
<reference evidence="16 17" key="1">
    <citation type="submission" date="2020-08" db="EMBL/GenBank/DDBJ databases">
        <title>Plant Genome Project.</title>
        <authorList>
            <person name="Zhang R.-G."/>
        </authorList>
    </citation>
    <scope>NUCLEOTIDE SEQUENCE [LARGE SCALE GENOMIC DNA]</scope>
    <source>
        <strain evidence="16">WSP0</strain>
        <tissue evidence="16">Leaf</tissue>
    </source>
</reference>
<feature type="region of interest" description="Disordered" evidence="14">
    <location>
        <begin position="1"/>
        <end position="28"/>
    </location>
</feature>
<keyword evidence="9" id="KW-0576">Peroxisome</keyword>
<dbReference type="GO" id="GO:0005778">
    <property type="term" value="C:peroxisomal membrane"/>
    <property type="evidence" value="ECO:0007669"/>
    <property type="project" value="UniProtKB-SubCell"/>
</dbReference>
<evidence type="ECO:0000256" key="1">
    <source>
        <dbReference type="ARBA" id="ARBA00005189"/>
    </source>
</evidence>
<dbReference type="CDD" id="cd07991">
    <property type="entry name" value="LPLAT_LPCAT1-like"/>
    <property type="match status" value="1"/>
</dbReference>
<evidence type="ECO:0000256" key="4">
    <source>
        <dbReference type="ARBA" id="ARBA00022679"/>
    </source>
</evidence>
<dbReference type="SUPFAM" id="SSF69593">
    <property type="entry name" value="Glycerol-3-phosphate (1)-acyltransferase"/>
    <property type="match status" value="1"/>
</dbReference>
<name>A0AAV6JPR2_9ERIC</name>
<evidence type="ECO:0000256" key="11">
    <source>
        <dbReference type="ARBA" id="ARBA00023264"/>
    </source>
</evidence>
<evidence type="ECO:0000256" key="6">
    <source>
        <dbReference type="ARBA" id="ARBA00022989"/>
    </source>
</evidence>
<comment type="pathway">
    <text evidence="1">Lipid metabolism.</text>
</comment>
<keyword evidence="8" id="KW-0472">Membrane</keyword>
<gene>
    <name evidence="16" type="ORF">RHGRI_016100</name>
</gene>
<comment type="caution">
    <text evidence="16">The sequence shown here is derived from an EMBL/GenBank/DDBJ whole genome shotgun (WGS) entry which is preliminary data.</text>
</comment>
<dbReference type="GO" id="GO:0008654">
    <property type="term" value="P:phospholipid biosynthetic process"/>
    <property type="evidence" value="ECO:0007669"/>
    <property type="project" value="UniProtKB-KW"/>
</dbReference>
<keyword evidence="11" id="KW-1208">Phospholipid metabolism</keyword>
<dbReference type="SMART" id="SM00563">
    <property type="entry name" value="PlsC"/>
    <property type="match status" value="1"/>
</dbReference>
<dbReference type="InterPro" id="IPR045252">
    <property type="entry name" value="LPCAT1-like"/>
</dbReference>
<evidence type="ECO:0000313" key="16">
    <source>
        <dbReference type="EMBL" id="KAG5543246.1"/>
    </source>
</evidence>
<dbReference type="GO" id="GO:0005783">
    <property type="term" value="C:endoplasmic reticulum"/>
    <property type="evidence" value="ECO:0007669"/>
    <property type="project" value="TreeGrafter"/>
</dbReference>
<evidence type="ECO:0000256" key="10">
    <source>
        <dbReference type="ARBA" id="ARBA00023209"/>
    </source>
</evidence>
<dbReference type="InterPro" id="IPR002123">
    <property type="entry name" value="Plipid/glycerol_acylTrfase"/>
</dbReference>
<keyword evidence="7" id="KW-0443">Lipid metabolism</keyword>
<evidence type="ECO:0000256" key="9">
    <source>
        <dbReference type="ARBA" id="ARBA00023140"/>
    </source>
</evidence>
<proteinExistence type="inferred from homology"/>
<dbReference type="EMBL" id="JACTNZ010000006">
    <property type="protein sequence ID" value="KAG5543246.1"/>
    <property type="molecule type" value="Genomic_DNA"/>
</dbReference>
<evidence type="ECO:0000313" key="17">
    <source>
        <dbReference type="Proteomes" id="UP000823749"/>
    </source>
</evidence>
<evidence type="ECO:0000256" key="5">
    <source>
        <dbReference type="ARBA" id="ARBA00022692"/>
    </source>
</evidence>
<dbReference type="AlphaFoldDB" id="A0AAV6JPR2"/>
<dbReference type="GO" id="GO:0008374">
    <property type="term" value="F:O-acyltransferase activity"/>
    <property type="evidence" value="ECO:0007669"/>
    <property type="project" value="InterPro"/>
</dbReference>